<dbReference type="InterPro" id="IPR007527">
    <property type="entry name" value="Znf_SWIM"/>
</dbReference>
<keyword evidence="8" id="KW-1185">Reference proteome</keyword>
<dbReference type="Pfam" id="PF26130">
    <property type="entry name" value="PB1-like"/>
    <property type="match status" value="1"/>
</dbReference>
<dbReference type="Pfam" id="PF03108">
    <property type="entry name" value="DBD_Tnp_Mut"/>
    <property type="match status" value="1"/>
</dbReference>
<feature type="compositionally biased region" description="Basic residues" evidence="5">
    <location>
        <begin position="773"/>
        <end position="786"/>
    </location>
</feature>
<evidence type="ECO:0000256" key="4">
    <source>
        <dbReference type="PROSITE-ProRule" id="PRU00325"/>
    </source>
</evidence>
<dbReference type="InterPro" id="IPR004332">
    <property type="entry name" value="Transposase_MuDR"/>
</dbReference>
<keyword evidence="2 4" id="KW-0863">Zinc-finger</keyword>
<evidence type="ECO:0000256" key="5">
    <source>
        <dbReference type="SAM" id="MobiDB-lite"/>
    </source>
</evidence>
<dbReference type="EMBL" id="OX465085">
    <property type="protein sequence ID" value="CAI9303114.1"/>
    <property type="molecule type" value="Genomic_DNA"/>
</dbReference>
<feature type="region of interest" description="Disordered" evidence="5">
    <location>
        <begin position="717"/>
        <end position="747"/>
    </location>
</feature>
<dbReference type="InterPro" id="IPR036875">
    <property type="entry name" value="Znf_CCHC_sf"/>
</dbReference>
<evidence type="ECO:0000313" key="7">
    <source>
        <dbReference type="EMBL" id="CAI9303114.1"/>
    </source>
</evidence>
<feature type="domain" description="SWIM-type" evidence="6">
    <location>
        <begin position="644"/>
        <end position="677"/>
    </location>
</feature>
<evidence type="ECO:0000259" key="6">
    <source>
        <dbReference type="PROSITE" id="PS50966"/>
    </source>
</evidence>
<evidence type="ECO:0000256" key="2">
    <source>
        <dbReference type="ARBA" id="ARBA00022771"/>
    </source>
</evidence>
<keyword evidence="1" id="KW-0479">Metal-binding</keyword>
<evidence type="ECO:0000256" key="1">
    <source>
        <dbReference type="ARBA" id="ARBA00022723"/>
    </source>
</evidence>
<dbReference type="InterPro" id="IPR058594">
    <property type="entry name" value="PB1-like_dom_pln"/>
</dbReference>
<evidence type="ECO:0000256" key="3">
    <source>
        <dbReference type="ARBA" id="ARBA00022833"/>
    </source>
</evidence>
<dbReference type="InterPro" id="IPR018289">
    <property type="entry name" value="MULE_transposase_dom"/>
</dbReference>
<gene>
    <name evidence="7" type="ORF">LSALG_LOCUS41575</name>
</gene>
<keyword evidence="3" id="KW-0862">Zinc</keyword>
<dbReference type="GO" id="GO:0003676">
    <property type="term" value="F:nucleic acid binding"/>
    <property type="evidence" value="ECO:0007669"/>
    <property type="project" value="InterPro"/>
</dbReference>
<dbReference type="Pfam" id="PF04434">
    <property type="entry name" value="SWIM"/>
    <property type="match status" value="1"/>
</dbReference>
<protein>
    <recommendedName>
        <fullName evidence="6">SWIM-type domain-containing protein</fullName>
    </recommendedName>
</protein>
<dbReference type="SMART" id="SM00575">
    <property type="entry name" value="ZnF_PMZ"/>
    <property type="match status" value="1"/>
</dbReference>
<evidence type="ECO:0000313" key="8">
    <source>
        <dbReference type="Proteomes" id="UP001177003"/>
    </source>
</evidence>
<reference evidence="7" key="1">
    <citation type="submission" date="2023-04" db="EMBL/GenBank/DDBJ databases">
        <authorList>
            <person name="Vijverberg K."/>
            <person name="Xiong W."/>
            <person name="Schranz E."/>
        </authorList>
    </citation>
    <scope>NUCLEOTIDE SEQUENCE</scope>
</reference>
<dbReference type="PROSITE" id="PS50966">
    <property type="entry name" value="ZF_SWIM"/>
    <property type="match status" value="1"/>
</dbReference>
<feature type="region of interest" description="Disordered" evidence="5">
    <location>
        <begin position="770"/>
        <end position="806"/>
    </location>
</feature>
<dbReference type="PANTHER" id="PTHR31973:SF189">
    <property type="entry name" value="TRANSPOSASE, MUDR, PLANT, MULE TRANSPOSASE DOMAIN PROTEIN-RELATED"/>
    <property type="match status" value="1"/>
</dbReference>
<dbReference type="AlphaFoldDB" id="A0AA36EP38"/>
<dbReference type="GO" id="GO:0008270">
    <property type="term" value="F:zinc ion binding"/>
    <property type="evidence" value="ECO:0007669"/>
    <property type="project" value="UniProtKB-KW"/>
</dbReference>
<dbReference type="PANTHER" id="PTHR31973">
    <property type="entry name" value="POLYPROTEIN, PUTATIVE-RELATED"/>
    <property type="match status" value="1"/>
</dbReference>
<dbReference type="Proteomes" id="UP001177003">
    <property type="component" value="Chromosome 9"/>
</dbReference>
<dbReference type="InterPro" id="IPR006564">
    <property type="entry name" value="Znf_PMZ"/>
</dbReference>
<organism evidence="7 8">
    <name type="scientific">Lactuca saligna</name>
    <name type="common">Willowleaf lettuce</name>
    <dbReference type="NCBI Taxonomy" id="75948"/>
    <lineage>
        <taxon>Eukaryota</taxon>
        <taxon>Viridiplantae</taxon>
        <taxon>Streptophyta</taxon>
        <taxon>Embryophyta</taxon>
        <taxon>Tracheophyta</taxon>
        <taxon>Spermatophyta</taxon>
        <taxon>Magnoliopsida</taxon>
        <taxon>eudicotyledons</taxon>
        <taxon>Gunneridae</taxon>
        <taxon>Pentapetalae</taxon>
        <taxon>asterids</taxon>
        <taxon>campanulids</taxon>
        <taxon>Asterales</taxon>
        <taxon>Asteraceae</taxon>
        <taxon>Cichorioideae</taxon>
        <taxon>Cichorieae</taxon>
        <taxon>Lactucinae</taxon>
        <taxon>Lactuca</taxon>
    </lineage>
</organism>
<dbReference type="Pfam" id="PF10551">
    <property type="entry name" value="MULE"/>
    <property type="match status" value="1"/>
</dbReference>
<accession>A0AA36EP38</accession>
<dbReference type="SUPFAM" id="SSF57756">
    <property type="entry name" value="Retrovirus zinc finger-like domains"/>
    <property type="match status" value="1"/>
</dbReference>
<proteinExistence type="predicted"/>
<sequence>MIELKEKKELATMAQSEPNGLFAMVELNYHGVFNRNPFSYTGGVKTIFNDVDFSSITYSEFVTFCERFMHEECKKFYYCEPDMSFMEGLNPISDDVEYSAFIFDAYGIDGVISVYVDHIGVGVDGWHDDEDNDDDEHESCIDGENEDNIDELRNVAFEFNEDVVHMNRTSNDPFLSKLCVDDEDANNIVDDDNGREVEVNIQAHSIFNELLHWKKQKPIPGMRFKGPWQVKSMLCNHAVANGYQLCFEKNDQTRLLVRCSKGACTFRLWASWMSDEESFQIKSLKADHNCARNFKFGSLVTYAWIGSHYTKEIVESQKISVRKLRLKVMAKFGIQVSMGQCRRAKKYALKLVEGNLVEHYGKLWSYGHEILRTNPGSTVKLDMEDGPDGKKYFSKFYCCFQGVKQGVCKGELLCAIGRDANDKIYPIAWAVVNVENKQNWKWFLELLIDDLHLNLGNGFSLMSDQHKGLIEAVKELLPYVEHRQCARHICQNLQKRFTGAIYHTLFWRASKATTEHAFKVVMKEIETLNPEAHQYLMEKDPKTWSRAFFQTGRCCDAVENGFSESFNDVIVDARKKPIITMLEEIRLYMMDRIYNMKLKGQQWGNHICPEIRDKVNLLKKAQRHYQVLPSGLNQFEVRGAIDAYEVDLEKKKTCSCRLWQLNGYGCAHSVASISFLNRDVEAYVDNMFSSTTFRKEYNYRIAPMNSSDMWPETNYTPPLPPINRRMPGRPTTKRKKSTTENTGTHKVSKDGKKIRCSICKEIGHNKATCPQRRPQKLNVKKQKKQKVCVNQNAGQGSTSEPQQHEEVEMTPIEMDTTQNDMQVAPTDVESSSAGDFIQYVQFTPPRSYEGDEGVMGEEADVVEEAIVVEQVVQDEEAEEVDPVIQVDNVNVQEVDEVNHNAQVDNGNVQEVAPVNQVQHVCVRPISDILKRIRRRKSERILKLKLGKKIGGVDDPGNSKGKALVID</sequence>
<name>A0AA36EP38_LACSI</name>